<keyword evidence="3" id="KW-0812">Transmembrane</keyword>
<evidence type="ECO:0000313" key="6">
    <source>
        <dbReference type="Proteomes" id="UP001151287"/>
    </source>
</evidence>
<evidence type="ECO:0000256" key="3">
    <source>
        <dbReference type="SAM" id="Phobius"/>
    </source>
</evidence>
<comment type="caution">
    <text evidence="5">The sequence shown here is derived from an EMBL/GenBank/DDBJ whole genome shotgun (WGS) entry which is preliminary data.</text>
</comment>
<dbReference type="Pfam" id="PF07727">
    <property type="entry name" value="RVT_2"/>
    <property type="match status" value="1"/>
</dbReference>
<feature type="transmembrane region" description="Helical" evidence="3">
    <location>
        <begin position="115"/>
        <end position="137"/>
    </location>
</feature>
<feature type="coiled-coil region" evidence="1">
    <location>
        <begin position="233"/>
        <end position="359"/>
    </location>
</feature>
<dbReference type="SUPFAM" id="SSF57997">
    <property type="entry name" value="Tropomyosin"/>
    <property type="match status" value="1"/>
</dbReference>
<dbReference type="AlphaFoldDB" id="A0A9Q0CU32"/>
<dbReference type="Proteomes" id="UP001151287">
    <property type="component" value="Unassembled WGS sequence"/>
</dbReference>
<evidence type="ECO:0000313" key="5">
    <source>
        <dbReference type="EMBL" id="KAJ1700223.1"/>
    </source>
</evidence>
<evidence type="ECO:0000256" key="1">
    <source>
        <dbReference type="SAM" id="Coils"/>
    </source>
</evidence>
<sequence>MQEEIDSMKKNQVWDLVDLSRGQGVDYEETFSHVVRFAFIRLIREIVDAMDLELYQMDVKTVFLNGGLQEEIYMAQPEGFVIEGKEHKVVSSYGSIVDSPSQSPERGEQRREGDISLFSSSLFLSLLKFCFVSFLAMEKEKGIGMGICKEKKKKATSVLLLLLLLSLVSFSASVSASDEAPAPPHQEQEDVGVDPHSESDLKLQLDHLRSKILSLESSIDDRTKELTSKDQAILNLEKTIQHKSQKIASLQHDIASLQKQLALDAADKAGQANAKTILLEEQIEALKKEIESQQKKRDALEAQSIVADNKVRELSAKLESFQKTSDEQKKRIQKTERALKSAEEELMRAQLEASAKQKQLHEVHGAWLPPWLAMQMAHYMEVMSAEWNEHGKPLMASFIQMATEKSKQAQKWAEPHLEMAKTKWIPVVQEKWMVLKANTEPYMQLASSKSVEWYETAKIITATHITKFQVVAAPHIQNVKKISKPYIDRAAELSQPHVEKLTVLMQPYTKQAMATYTSFLKSATTYHRQAQANIGEYLNKHELTKQLVTKELVWFMASALLALPFFFLYRIMSQLFCVKKPRKQTLSSHGNHGARRHKRRHADK</sequence>
<keyword evidence="6" id="KW-1185">Reference proteome</keyword>
<keyword evidence="1" id="KW-0175">Coiled coil</keyword>
<keyword evidence="3" id="KW-1133">Transmembrane helix</keyword>
<dbReference type="PANTHER" id="PTHR34360:SF1">
    <property type="entry name" value="OS08G0519400 PROTEIN"/>
    <property type="match status" value="1"/>
</dbReference>
<organism evidence="5 6">
    <name type="scientific">Rhynchospora breviuscula</name>
    <dbReference type="NCBI Taxonomy" id="2022672"/>
    <lineage>
        <taxon>Eukaryota</taxon>
        <taxon>Viridiplantae</taxon>
        <taxon>Streptophyta</taxon>
        <taxon>Embryophyta</taxon>
        <taxon>Tracheophyta</taxon>
        <taxon>Spermatophyta</taxon>
        <taxon>Magnoliopsida</taxon>
        <taxon>Liliopsida</taxon>
        <taxon>Poales</taxon>
        <taxon>Cyperaceae</taxon>
        <taxon>Cyperoideae</taxon>
        <taxon>Rhynchosporeae</taxon>
        <taxon>Rhynchospora</taxon>
    </lineage>
</organism>
<dbReference type="InterPro" id="IPR013103">
    <property type="entry name" value="RVT_2"/>
</dbReference>
<protein>
    <recommendedName>
        <fullName evidence="4">Reverse transcriptase Ty1/copia-type domain-containing protein</fullName>
    </recommendedName>
</protein>
<feature type="transmembrane region" description="Helical" evidence="3">
    <location>
        <begin position="552"/>
        <end position="572"/>
    </location>
</feature>
<feature type="region of interest" description="Disordered" evidence="2">
    <location>
        <begin position="176"/>
        <end position="196"/>
    </location>
</feature>
<dbReference type="PANTHER" id="PTHR34360">
    <property type="entry name" value="OS08G0519400 PROTEIN"/>
    <property type="match status" value="1"/>
</dbReference>
<dbReference type="Gene3D" id="1.10.287.1490">
    <property type="match status" value="1"/>
</dbReference>
<name>A0A9Q0CU32_9POAL</name>
<gene>
    <name evidence="5" type="ORF">LUZ63_000002</name>
</gene>
<dbReference type="EMBL" id="JAMQYH010000001">
    <property type="protein sequence ID" value="KAJ1700223.1"/>
    <property type="molecule type" value="Genomic_DNA"/>
</dbReference>
<dbReference type="OrthoDB" id="2017695at2759"/>
<feature type="region of interest" description="Disordered" evidence="2">
    <location>
        <begin position="585"/>
        <end position="604"/>
    </location>
</feature>
<dbReference type="SUPFAM" id="SSF58113">
    <property type="entry name" value="Apolipoprotein A-I"/>
    <property type="match status" value="1"/>
</dbReference>
<feature type="compositionally biased region" description="Basic residues" evidence="2">
    <location>
        <begin position="592"/>
        <end position="604"/>
    </location>
</feature>
<evidence type="ECO:0000259" key="4">
    <source>
        <dbReference type="Pfam" id="PF07727"/>
    </source>
</evidence>
<keyword evidence="3" id="KW-0472">Membrane</keyword>
<proteinExistence type="predicted"/>
<reference evidence="5" key="1">
    <citation type="journal article" date="2022" name="Cell">
        <title>Repeat-based holocentromeres influence genome architecture and karyotype evolution.</title>
        <authorList>
            <person name="Hofstatter P.G."/>
            <person name="Thangavel G."/>
            <person name="Lux T."/>
            <person name="Neumann P."/>
            <person name="Vondrak T."/>
            <person name="Novak P."/>
            <person name="Zhang M."/>
            <person name="Costa L."/>
            <person name="Castellani M."/>
            <person name="Scott A."/>
            <person name="Toegelov H."/>
            <person name="Fuchs J."/>
            <person name="Mata-Sucre Y."/>
            <person name="Dias Y."/>
            <person name="Vanzela A.L.L."/>
            <person name="Huettel B."/>
            <person name="Almeida C.C.S."/>
            <person name="Simkova H."/>
            <person name="Souza G."/>
            <person name="Pedrosa-Harand A."/>
            <person name="Macas J."/>
            <person name="Mayer K.F.X."/>
            <person name="Houben A."/>
            <person name="Marques A."/>
        </authorList>
    </citation>
    <scope>NUCLEOTIDE SEQUENCE</scope>
    <source>
        <strain evidence="5">RhyBre1mFocal</strain>
    </source>
</reference>
<accession>A0A9Q0CU32</accession>
<evidence type="ECO:0000256" key="2">
    <source>
        <dbReference type="SAM" id="MobiDB-lite"/>
    </source>
</evidence>
<feature type="domain" description="Reverse transcriptase Ty1/copia-type" evidence="4">
    <location>
        <begin position="23"/>
        <end position="90"/>
    </location>
</feature>